<dbReference type="InterPro" id="IPR011989">
    <property type="entry name" value="ARM-like"/>
</dbReference>
<reference evidence="2 3" key="1">
    <citation type="submission" date="2020-08" db="EMBL/GenBank/DDBJ databases">
        <title>Genomic Encyclopedia of Type Strains, Phase III (KMG-III): the genomes of soil and plant-associated and newly described type strains.</title>
        <authorList>
            <person name="Whitman W."/>
        </authorList>
    </citation>
    <scope>NUCLEOTIDE SEQUENCE [LARGE SCALE GENOMIC DNA]</scope>
    <source>
        <strain evidence="2 3">CECT 3287</strain>
    </source>
</reference>
<dbReference type="EMBL" id="JACHXF010000003">
    <property type="protein sequence ID" value="MBB3094261.1"/>
    <property type="molecule type" value="Genomic_DNA"/>
</dbReference>
<gene>
    <name evidence="2" type="ORF">FHR83_001913</name>
</gene>
<keyword evidence="3" id="KW-1185">Reference proteome</keyword>
<dbReference type="RefSeq" id="WP_183218562.1">
    <property type="nucleotide sequence ID" value="NZ_BMPW01000008.1"/>
</dbReference>
<dbReference type="Gene3D" id="1.25.10.10">
    <property type="entry name" value="Leucine-rich Repeat Variant"/>
    <property type="match status" value="1"/>
</dbReference>
<evidence type="ECO:0000256" key="1">
    <source>
        <dbReference type="SAM" id="MobiDB-lite"/>
    </source>
</evidence>
<evidence type="ECO:0000313" key="3">
    <source>
        <dbReference type="Proteomes" id="UP000590749"/>
    </source>
</evidence>
<evidence type="ECO:0000313" key="2">
    <source>
        <dbReference type="EMBL" id="MBB3094261.1"/>
    </source>
</evidence>
<dbReference type="InterPro" id="IPR016024">
    <property type="entry name" value="ARM-type_fold"/>
</dbReference>
<protein>
    <recommendedName>
        <fullName evidence="4">Leucine rich repeat variant</fullName>
    </recommendedName>
</protein>
<evidence type="ECO:0008006" key="4">
    <source>
        <dbReference type="Google" id="ProtNLM"/>
    </source>
</evidence>
<organism evidence="2 3">
    <name type="scientific">Actinoplanes campanulatus</name>
    <dbReference type="NCBI Taxonomy" id="113559"/>
    <lineage>
        <taxon>Bacteria</taxon>
        <taxon>Bacillati</taxon>
        <taxon>Actinomycetota</taxon>
        <taxon>Actinomycetes</taxon>
        <taxon>Micromonosporales</taxon>
        <taxon>Micromonosporaceae</taxon>
        <taxon>Actinoplanes</taxon>
    </lineage>
</organism>
<comment type="caution">
    <text evidence="2">The sequence shown here is derived from an EMBL/GenBank/DDBJ whole genome shotgun (WGS) entry which is preliminary data.</text>
</comment>
<name>A0A7W5ADG3_9ACTN</name>
<dbReference type="SUPFAM" id="SSF48371">
    <property type="entry name" value="ARM repeat"/>
    <property type="match status" value="1"/>
</dbReference>
<dbReference type="AlphaFoldDB" id="A0A7W5ADG3"/>
<proteinExistence type="predicted"/>
<sequence>MTDIHAGDVPDGAWTRLTAIADLDRRVVPCWLFGLGFNRSAPEDVLLGLLDLGETGLLHRDDLPAGVMDAAVVHDSAQVRATAAESGRLSATQWDRLVTATPEPRRREMFAALAAEQLAAQRRSRGGRGVGSAPHPDATPPRTPQEIAAMAAEVPDIDPADVTTALWWIGALHENAEAMRQLAVSPKLLVRRSVARAPRLPTDVAATLSRDQDRIVRLFLAESCDDAPPEMLLEVASWWEGSLSFPGRPQTHPNFPRDGLLRYAADPNPRMRILALTDPASTSALAEQFSYDPDPIVRRAAGEDHRLSPESLRRLAADTDQRVRLRAWLNPSISADTLVTLLLGTRSAKHAARNPGIPIPVMRRMVTIARLPSTAQTL</sequence>
<accession>A0A7W5ADG3</accession>
<feature type="region of interest" description="Disordered" evidence="1">
    <location>
        <begin position="123"/>
        <end position="143"/>
    </location>
</feature>
<dbReference type="Proteomes" id="UP000590749">
    <property type="component" value="Unassembled WGS sequence"/>
</dbReference>